<feature type="non-terminal residue" evidence="2">
    <location>
        <position position="134"/>
    </location>
</feature>
<evidence type="ECO:0000259" key="1">
    <source>
        <dbReference type="SMART" id="SM00198"/>
    </source>
</evidence>
<dbReference type="OrthoDB" id="337038at2759"/>
<dbReference type="EMBL" id="MU158115">
    <property type="protein sequence ID" value="KAF9521346.1"/>
    <property type="molecule type" value="Genomic_DNA"/>
</dbReference>
<dbReference type="InterPro" id="IPR001283">
    <property type="entry name" value="CRISP-related"/>
</dbReference>
<dbReference type="AlphaFoldDB" id="A0A9P6E075"/>
<proteinExistence type="predicted"/>
<dbReference type="EMBL" id="MU158068">
    <property type="protein sequence ID" value="KAF9521428.1"/>
    <property type="molecule type" value="Genomic_DNA"/>
</dbReference>
<dbReference type="InterPro" id="IPR035940">
    <property type="entry name" value="CAP_sf"/>
</dbReference>
<dbReference type="Pfam" id="PF00188">
    <property type="entry name" value="CAP"/>
    <property type="match status" value="1"/>
</dbReference>
<evidence type="ECO:0000313" key="3">
    <source>
        <dbReference type="EMBL" id="KAF9521428.1"/>
    </source>
</evidence>
<evidence type="ECO:0000313" key="4">
    <source>
        <dbReference type="Proteomes" id="UP000807306"/>
    </source>
</evidence>
<keyword evidence="4" id="KW-1185">Reference proteome</keyword>
<reference evidence="2" key="1">
    <citation type="submission" date="2020-11" db="EMBL/GenBank/DDBJ databases">
        <authorList>
            <consortium name="DOE Joint Genome Institute"/>
            <person name="Ahrendt S."/>
            <person name="Riley R."/>
            <person name="Andreopoulos W."/>
            <person name="Labutti K."/>
            <person name="Pangilinan J."/>
            <person name="Ruiz-Duenas F.J."/>
            <person name="Barrasa J.M."/>
            <person name="Sanchez-Garcia M."/>
            <person name="Camarero S."/>
            <person name="Miyauchi S."/>
            <person name="Serrano A."/>
            <person name="Linde D."/>
            <person name="Babiker R."/>
            <person name="Drula E."/>
            <person name="Ayuso-Fernandez I."/>
            <person name="Pacheco R."/>
            <person name="Padilla G."/>
            <person name="Ferreira P."/>
            <person name="Barriuso J."/>
            <person name="Kellner H."/>
            <person name="Castanera R."/>
            <person name="Alfaro M."/>
            <person name="Ramirez L."/>
            <person name="Pisabarro A.G."/>
            <person name="Kuo A."/>
            <person name="Tritt A."/>
            <person name="Lipzen A."/>
            <person name="He G."/>
            <person name="Yan M."/>
            <person name="Ng V."/>
            <person name="Cullen D."/>
            <person name="Martin F."/>
            <person name="Rosso M.-N."/>
            <person name="Henrissat B."/>
            <person name="Hibbett D."/>
            <person name="Martinez A.T."/>
            <person name="Grigoriev I.V."/>
        </authorList>
    </citation>
    <scope>NUCLEOTIDE SEQUENCE</scope>
    <source>
        <strain evidence="2">CBS 506.95</strain>
    </source>
</reference>
<comment type="caution">
    <text evidence="2">The sequence shown here is derived from an EMBL/GenBank/DDBJ whole genome shotgun (WGS) entry which is preliminary data.</text>
</comment>
<dbReference type="Proteomes" id="UP000807306">
    <property type="component" value="Unassembled WGS sequence"/>
</dbReference>
<dbReference type="Gene3D" id="3.40.33.10">
    <property type="entry name" value="CAP"/>
    <property type="match status" value="1"/>
</dbReference>
<protein>
    <submittedName>
        <fullName evidence="2">CAP domain-containing protein</fullName>
    </submittedName>
</protein>
<dbReference type="SUPFAM" id="SSF55797">
    <property type="entry name" value="PR-1-like"/>
    <property type="match status" value="1"/>
</dbReference>
<dbReference type="PRINTS" id="PR00837">
    <property type="entry name" value="V5TPXLIKE"/>
</dbReference>
<dbReference type="InterPro" id="IPR014044">
    <property type="entry name" value="CAP_dom"/>
</dbReference>
<evidence type="ECO:0000313" key="2">
    <source>
        <dbReference type="EMBL" id="KAF9521346.1"/>
    </source>
</evidence>
<feature type="domain" description="SCP" evidence="1">
    <location>
        <begin position="3"/>
        <end position="134"/>
    </location>
</feature>
<accession>A0A9P6E075</accession>
<dbReference type="SMART" id="SM00198">
    <property type="entry name" value="SCP"/>
    <property type="match status" value="1"/>
</dbReference>
<dbReference type="PANTHER" id="PTHR10334">
    <property type="entry name" value="CYSTEINE-RICH SECRETORY PROTEIN-RELATED"/>
    <property type="match status" value="1"/>
</dbReference>
<organism evidence="2 4">
    <name type="scientific">Crepidotus variabilis</name>
    <dbReference type="NCBI Taxonomy" id="179855"/>
    <lineage>
        <taxon>Eukaryota</taxon>
        <taxon>Fungi</taxon>
        <taxon>Dikarya</taxon>
        <taxon>Basidiomycota</taxon>
        <taxon>Agaricomycotina</taxon>
        <taxon>Agaricomycetes</taxon>
        <taxon>Agaricomycetidae</taxon>
        <taxon>Agaricales</taxon>
        <taxon>Agaricineae</taxon>
        <taxon>Crepidotaceae</taxon>
        <taxon>Crepidotus</taxon>
    </lineage>
</organism>
<feature type="non-terminal residue" evidence="2">
    <location>
        <position position="1"/>
    </location>
</feature>
<sequence>NAAEIQMYLDAHNSFRAIYHAPALTWNNEMASKAQQWANNCDFNHSGGTLGPYGENLAAGTGSYSILDGIKAWTDEASSYDPNNPTFSHFTQVVWKSSTELGCAYQFCDGIFPASYGKARLVVCEYAVPGNVAG</sequence>
<gene>
    <name evidence="2" type="ORF">CPB83DRAFT_743709</name>
    <name evidence="3" type="ORF">CPB83DRAFT_749110</name>
</gene>
<name>A0A9P6E075_9AGAR</name>